<comment type="caution">
    <text evidence="1">The sequence shown here is derived from an EMBL/GenBank/DDBJ whole genome shotgun (WGS) entry which is preliminary data.</text>
</comment>
<sequence length="159" mass="17571">MKLLITGGTAIAALKLLKAFENREAVLADYGTVPMLKSAAYQMISLGKKNEEIVAHNILNICLDEGITTVLPLYSFEIIALAKAKVLFSEFGIQILLPDDEALQLYFNESQTPKLNDWAVYDSGKLLYASTDNPVWQTQQNNLNGAFTWASGQPFLITI</sequence>
<gene>
    <name evidence="1" type="ORF">VRU48_01920</name>
</gene>
<accession>A0ABU7I302</accession>
<dbReference type="RefSeq" id="WP_330106245.1">
    <property type="nucleotide sequence ID" value="NZ_JAZDQT010000001.1"/>
</dbReference>
<dbReference type="Proteomes" id="UP001336835">
    <property type="component" value="Unassembled WGS sequence"/>
</dbReference>
<name>A0ABU7I302_9SPHI</name>
<evidence type="ECO:0000313" key="2">
    <source>
        <dbReference type="Proteomes" id="UP001336835"/>
    </source>
</evidence>
<evidence type="ECO:0000313" key="1">
    <source>
        <dbReference type="EMBL" id="MEE1943845.1"/>
    </source>
</evidence>
<organism evidence="1 2">
    <name type="scientific">Pedobacter albus</name>
    <dbReference type="NCBI Taxonomy" id="3113905"/>
    <lineage>
        <taxon>Bacteria</taxon>
        <taxon>Pseudomonadati</taxon>
        <taxon>Bacteroidota</taxon>
        <taxon>Sphingobacteriia</taxon>
        <taxon>Sphingobacteriales</taxon>
        <taxon>Sphingobacteriaceae</taxon>
        <taxon>Pedobacter</taxon>
    </lineage>
</organism>
<keyword evidence="2" id="KW-1185">Reference proteome</keyword>
<protein>
    <submittedName>
        <fullName evidence="1">Uncharacterized protein</fullName>
    </submittedName>
</protein>
<reference evidence="1 2" key="1">
    <citation type="submission" date="2024-01" db="EMBL/GenBank/DDBJ databases">
        <title>Pedobacter sp. nov., isolated from fresh soil.</title>
        <authorList>
            <person name="Le N.T.T."/>
        </authorList>
    </citation>
    <scope>NUCLEOTIDE SEQUENCE [LARGE SCALE GENOMIC DNA]</scope>
    <source>
        <strain evidence="1 2">KR3-3</strain>
    </source>
</reference>
<proteinExistence type="predicted"/>
<dbReference type="EMBL" id="JAZDQT010000001">
    <property type="protein sequence ID" value="MEE1943845.1"/>
    <property type="molecule type" value="Genomic_DNA"/>
</dbReference>
<dbReference type="Gene3D" id="3.40.50.20">
    <property type="match status" value="1"/>
</dbReference>